<accession>V2WU58</accession>
<sequence>MFLTSALTVGQLTFILRAAIQILNYGGIFLIGYIVLASAPRVASLQTHDALNRIVGRETATKVTGKWILDAIRGRNGDPTKSPRLVLALTLLSVYGLLVSLSDLGFLGLYSCHASRTFNDRPASVNDTESAQAMIRAAMVNGTDPSSVKSYRCDLVNLVEIGDVSLGTNDTLHQCASWHNSSFADPSIFTGINTTDSDMLLPRYLRHHNHSRSAFVDLNSYRQGFGASLVSNTTIRNGQVVEPHDTGFRVVFGVPSLKPGQSVTLEKNMALEVDVGCMNLGIFASHDPDAMGQGIAYFSEKSDWREYTGPEHLRDALSKTVDEVRKYYTPIFNTSLKDGFRTINATDFKLSETPRVDNFILPDIGNTTDGGDATRWIRGNCTEMLSRQLELDDSIAPQYIKLGADTCDFVALTSMVAEDGDLLQLGSKMVCASSTQINMVSGTVSRAVETGEVSANMSRLPSDLNQLRADYFDAVNGTNGTQYVPFSPILRYTLSDNSNGPTSHFIYSKGGTVSGGLGTASPGNILSGVGSAMMEIGDLQFTDYDCLKSFDVSDDGVVILAPSTAVRWYGQLGASYILNSLTYNGWVAASSPAVLVSDIAGPLGTCYRSPYAVSFIPLLVAAVLVACWILFLIITRALVGVRTVQDCYGGMKPYWGVVCPTVAAQDAILAWQSVPGPHLQLVSSGQVINVGDARTAASHLSSPPEMLGKA</sequence>
<dbReference type="AlphaFoldDB" id="V2WU58"/>
<feature type="transmembrane region" description="Helical" evidence="1">
    <location>
        <begin position="611"/>
        <end position="634"/>
    </location>
</feature>
<dbReference type="EMBL" id="AWSO01001371">
    <property type="protein sequence ID" value="ESK84096.1"/>
    <property type="molecule type" value="Genomic_DNA"/>
</dbReference>
<keyword evidence="1" id="KW-0812">Transmembrane</keyword>
<dbReference type="Proteomes" id="UP000017559">
    <property type="component" value="Unassembled WGS sequence"/>
</dbReference>
<name>V2WU58_MONRO</name>
<evidence type="ECO:0000256" key="1">
    <source>
        <dbReference type="SAM" id="Phobius"/>
    </source>
</evidence>
<dbReference type="HOGENOM" id="CLU_383134_0_0_1"/>
<comment type="caution">
    <text evidence="2">The sequence shown here is derived from an EMBL/GenBank/DDBJ whole genome shotgun (WGS) entry which is preliminary data.</text>
</comment>
<evidence type="ECO:0000313" key="3">
    <source>
        <dbReference type="Proteomes" id="UP000017559"/>
    </source>
</evidence>
<feature type="transmembrane region" description="Helical" evidence="1">
    <location>
        <begin position="12"/>
        <end position="36"/>
    </location>
</feature>
<proteinExistence type="predicted"/>
<organism evidence="2 3">
    <name type="scientific">Moniliophthora roreri (strain MCA 2997)</name>
    <name type="common">Cocoa frosty pod rot fungus</name>
    <name type="synonym">Crinipellis roreri</name>
    <dbReference type="NCBI Taxonomy" id="1381753"/>
    <lineage>
        <taxon>Eukaryota</taxon>
        <taxon>Fungi</taxon>
        <taxon>Dikarya</taxon>
        <taxon>Basidiomycota</taxon>
        <taxon>Agaricomycotina</taxon>
        <taxon>Agaricomycetes</taxon>
        <taxon>Agaricomycetidae</taxon>
        <taxon>Agaricales</taxon>
        <taxon>Marasmiineae</taxon>
        <taxon>Marasmiaceae</taxon>
        <taxon>Moniliophthora</taxon>
    </lineage>
</organism>
<feature type="transmembrane region" description="Helical" evidence="1">
    <location>
        <begin position="85"/>
        <end position="110"/>
    </location>
</feature>
<protein>
    <submittedName>
        <fullName evidence="2">Uncharacterized protein</fullName>
    </submittedName>
</protein>
<keyword evidence="1" id="KW-0472">Membrane</keyword>
<keyword evidence="3" id="KW-1185">Reference proteome</keyword>
<evidence type="ECO:0000313" key="2">
    <source>
        <dbReference type="EMBL" id="ESK84096.1"/>
    </source>
</evidence>
<dbReference type="KEGG" id="mrr:Moror_11438"/>
<keyword evidence="1" id="KW-1133">Transmembrane helix</keyword>
<gene>
    <name evidence="2" type="ORF">Moror_11438</name>
</gene>
<reference evidence="2 3" key="1">
    <citation type="journal article" date="2014" name="BMC Genomics">
        <title>Genome and secretome analysis of the hemibiotrophic fungal pathogen, Moniliophthora roreri, which causes frosty pod rot disease of cacao: mechanisms of the biotrophic and necrotrophic phases.</title>
        <authorList>
            <person name="Meinhardt L.W."/>
            <person name="Costa G.G.L."/>
            <person name="Thomazella D.P.T."/>
            <person name="Teixeira P.J.P.L."/>
            <person name="Carazzolle M.F."/>
            <person name="Schuster S.C."/>
            <person name="Carlson J.E."/>
            <person name="Guiltinan M.J."/>
            <person name="Mieczkowski P."/>
            <person name="Farmer A."/>
            <person name="Ramaraj T."/>
            <person name="Crozier J."/>
            <person name="Davis R.E."/>
            <person name="Shao J."/>
            <person name="Melnick R.L."/>
            <person name="Pereira G.A.G."/>
            <person name="Bailey B.A."/>
        </authorList>
    </citation>
    <scope>NUCLEOTIDE SEQUENCE [LARGE SCALE GENOMIC DNA]</scope>
    <source>
        <strain evidence="2 3">MCA 2997</strain>
    </source>
</reference>
<dbReference type="OrthoDB" id="3066754at2759"/>